<dbReference type="GO" id="GO:0006457">
    <property type="term" value="P:protein folding"/>
    <property type="evidence" value="ECO:0007669"/>
    <property type="project" value="InterPro"/>
</dbReference>
<comment type="similarity">
    <text evidence="1 3 5">Belongs to the GrpE family.</text>
</comment>
<comment type="caution">
    <text evidence="7">The sequence shown here is derived from an EMBL/GenBank/DDBJ whole genome shotgun (WGS) entry which is preliminary data.</text>
</comment>
<dbReference type="HAMAP" id="MF_01151">
    <property type="entry name" value="GrpE"/>
    <property type="match status" value="1"/>
</dbReference>
<evidence type="ECO:0000256" key="4">
    <source>
        <dbReference type="RuleBase" id="RU000639"/>
    </source>
</evidence>
<evidence type="ECO:0000313" key="8">
    <source>
        <dbReference type="Proteomes" id="UP000178017"/>
    </source>
</evidence>
<dbReference type="PRINTS" id="PR00773">
    <property type="entry name" value="GRPEPROTEIN"/>
</dbReference>
<organism evidence="7 8">
    <name type="scientific">Candidatus Daviesbacteria bacterium RIFCSPLOWO2_01_FULL_40_24</name>
    <dbReference type="NCBI Taxonomy" id="1797787"/>
    <lineage>
        <taxon>Bacteria</taxon>
        <taxon>Candidatus Daviesiibacteriota</taxon>
    </lineage>
</organism>
<dbReference type="GO" id="GO:0051082">
    <property type="term" value="F:unfolded protein binding"/>
    <property type="evidence" value="ECO:0007669"/>
    <property type="project" value="TreeGrafter"/>
</dbReference>
<accession>A0A1F5MJW3</accession>
<dbReference type="AlphaFoldDB" id="A0A1F5MJW3"/>
<keyword evidence="3" id="KW-0963">Cytoplasm</keyword>
<dbReference type="Pfam" id="PF01025">
    <property type="entry name" value="GrpE"/>
    <property type="match status" value="1"/>
</dbReference>
<evidence type="ECO:0000256" key="6">
    <source>
        <dbReference type="SAM" id="Coils"/>
    </source>
</evidence>
<comment type="subcellular location">
    <subcellularLocation>
        <location evidence="3">Cytoplasm</location>
    </subcellularLocation>
</comment>
<dbReference type="InterPro" id="IPR009012">
    <property type="entry name" value="GrpE_head"/>
</dbReference>
<dbReference type="GO" id="GO:0005737">
    <property type="term" value="C:cytoplasm"/>
    <property type="evidence" value="ECO:0007669"/>
    <property type="project" value="UniProtKB-SubCell"/>
</dbReference>
<dbReference type="GO" id="GO:0051087">
    <property type="term" value="F:protein-folding chaperone binding"/>
    <property type="evidence" value="ECO:0007669"/>
    <property type="project" value="InterPro"/>
</dbReference>
<dbReference type="Gene3D" id="2.30.22.10">
    <property type="entry name" value="Head domain of nucleotide exchange factor GrpE"/>
    <property type="match status" value="1"/>
</dbReference>
<dbReference type="EMBL" id="MFDO01000011">
    <property type="protein sequence ID" value="OGE65677.1"/>
    <property type="molecule type" value="Genomic_DNA"/>
</dbReference>
<dbReference type="InterPro" id="IPR013805">
    <property type="entry name" value="GrpE_CC"/>
</dbReference>
<gene>
    <name evidence="3" type="primary">grpE</name>
    <name evidence="7" type="ORF">A3B49_03885</name>
</gene>
<evidence type="ECO:0000256" key="3">
    <source>
        <dbReference type="HAMAP-Rule" id="MF_01151"/>
    </source>
</evidence>
<dbReference type="PANTHER" id="PTHR21237:SF23">
    <property type="entry name" value="GRPE PROTEIN HOMOLOG, MITOCHONDRIAL"/>
    <property type="match status" value="1"/>
</dbReference>
<reference evidence="7 8" key="1">
    <citation type="journal article" date="2016" name="Nat. Commun.">
        <title>Thousands of microbial genomes shed light on interconnected biogeochemical processes in an aquifer system.</title>
        <authorList>
            <person name="Anantharaman K."/>
            <person name="Brown C.T."/>
            <person name="Hug L.A."/>
            <person name="Sharon I."/>
            <person name="Castelle C.J."/>
            <person name="Probst A.J."/>
            <person name="Thomas B.C."/>
            <person name="Singh A."/>
            <person name="Wilkins M.J."/>
            <person name="Karaoz U."/>
            <person name="Brodie E.L."/>
            <person name="Williams K.H."/>
            <person name="Hubbard S.S."/>
            <person name="Banfield J.F."/>
        </authorList>
    </citation>
    <scope>NUCLEOTIDE SEQUENCE [LARGE SCALE GENOMIC DNA]</scope>
</reference>
<comment type="function">
    <text evidence="3 4">Participates actively in the response to hyperosmotic and heat shock by preventing the aggregation of stress-denatured proteins, in association with DnaK and GrpE. It is the nucleotide exchange factor for DnaK and may function as a thermosensor. Unfolded proteins bind initially to DnaJ; upon interaction with the DnaJ-bound protein, DnaK hydrolyzes its bound ATP, resulting in the formation of a stable complex. GrpE releases ADP from DnaK; ATP binding to DnaK triggers the release of the substrate protein, thus completing the reaction cycle. Several rounds of ATP-dependent interactions between DnaJ, DnaK and GrpE are required for fully efficient folding.</text>
</comment>
<keyword evidence="6" id="KW-0175">Coiled coil</keyword>
<comment type="subunit">
    <text evidence="3">Homodimer.</text>
</comment>
<dbReference type="SUPFAM" id="SSF58014">
    <property type="entry name" value="Coiled-coil domain of nucleotide exchange factor GrpE"/>
    <property type="match status" value="1"/>
</dbReference>
<evidence type="ECO:0000313" key="7">
    <source>
        <dbReference type="EMBL" id="OGE65677.1"/>
    </source>
</evidence>
<dbReference type="PROSITE" id="PS01071">
    <property type="entry name" value="GRPE"/>
    <property type="match status" value="1"/>
</dbReference>
<dbReference type="Gene3D" id="3.90.20.20">
    <property type="match status" value="1"/>
</dbReference>
<dbReference type="Proteomes" id="UP000178017">
    <property type="component" value="Unassembled WGS sequence"/>
</dbReference>
<proteinExistence type="inferred from homology"/>
<sequence>MKNSKIKIKPVDQMLELEDRVKSLEEQLKRAVADYQNLEKRVSEGRSELSGWATTELVKKFLPVLDHLEKALNGATEADRQSGWFKGVEMAVKQFQELLKSEGLSEIEEAGQFDPLLHEAVDSRTGDNNTILEIVAKGYKIGSKVIRPAQVVVGKESN</sequence>
<protein>
    <recommendedName>
        <fullName evidence="3 4">Protein GrpE</fullName>
    </recommendedName>
    <alternativeName>
        <fullName evidence="3">HSP-70 cofactor</fullName>
    </alternativeName>
</protein>
<dbReference type="GO" id="GO:0000774">
    <property type="term" value="F:adenyl-nucleotide exchange factor activity"/>
    <property type="evidence" value="ECO:0007669"/>
    <property type="project" value="InterPro"/>
</dbReference>
<feature type="coiled-coil region" evidence="6">
    <location>
        <begin position="14"/>
        <end position="48"/>
    </location>
</feature>
<dbReference type="SUPFAM" id="SSF51064">
    <property type="entry name" value="Head domain of nucleotide exchange factor GrpE"/>
    <property type="match status" value="1"/>
</dbReference>
<evidence type="ECO:0000256" key="2">
    <source>
        <dbReference type="ARBA" id="ARBA00023186"/>
    </source>
</evidence>
<evidence type="ECO:0000256" key="5">
    <source>
        <dbReference type="RuleBase" id="RU004478"/>
    </source>
</evidence>
<name>A0A1F5MJW3_9BACT</name>
<dbReference type="GO" id="GO:0042803">
    <property type="term" value="F:protein homodimerization activity"/>
    <property type="evidence" value="ECO:0007669"/>
    <property type="project" value="InterPro"/>
</dbReference>
<keyword evidence="2 3" id="KW-0143">Chaperone</keyword>
<dbReference type="InterPro" id="IPR000740">
    <property type="entry name" value="GrpE"/>
</dbReference>
<evidence type="ECO:0000256" key="1">
    <source>
        <dbReference type="ARBA" id="ARBA00009054"/>
    </source>
</evidence>
<dbReference type="CDD" id="cd00446">
    <property type="entry name" value="GrpE"/>
    <property type="match status" value="1"/>
</dbReference>
<dbReference type="PANTHER" id="PTHR21237">
    <property type="entry name" value="GRPE PROTEIN"/>
    <property type="match status" value="1"/>
</dbReference>
<keyword evidence="3 4" id="KW-0346">Stress response</keyword>